<evidence type="ECO:0000256" key="5">
    <source>
        <dbReference type="ARBA" id="ARBA00023274"/>
    </source>
</evidence>
<dbReference type="EMBL" id="JAEKNN010000054">
    <property type="protein sequence ID" value="MBJ7609990.1"/>
    <property type="molecule type" value="Genomic_DNA"/>
</dbReference>
<evidence type="ECO:0000313" key="13">
    <source>
        <dbReference type="Proteomes" id="UP000614410"/>
    </source>
</evidence>
<reference evidence="12 13" key="1">
    <citation type="submission" date="2020-10" db="EMBL/GenBank/DDBJ databases">
        <title>Ca. Dormibacterota MAGs.</title>
        <authorList>
            <person name="Montgomery K."/>
        </authorList>
    </citation>
    <scope>NUCLEOTIDE SEQUENCE [LARGE SCALE GENOMIC DNA]</scope>
    <source>
        <strain evidence="12">Mitchell_Peninsula_5</strain>
    </source>
</reference>
<dbReference type="Gene3D" id="3.30.160.20">
    <property type="match status" value="1"/>
</dbReference>
<dbReference type="AlphaFoldDB" id="A0A934KQI6"/>
<evidence type="ECO:0000256" key="3">
    <source>
        <dbReference type="ARBA" id="ARBA00022884"/>
    </source>
</evidence>
<dbReference type="GO" id="GO:0006412">
    <property type="term" value="P:translation"/>
    <property type="evidence" value="ECO:0007669"/>
    <property type="project" value="UniProtKB-UniRule"/>
</dbReference>
<dbReference type="PROSITE" id="PS50881">
    <property type="entry name" value="S5_DSRBD"/>
    <property type="match status" value="1"/>
</dbReference>
<dbReference type="InterPro" id="IPR013810">
    <property type="entry name" value="Ribosomal_uS5_N"/>
</dbReference>
<dbReference type="Proteomes" id="UP000614410">
    <property type="component" value="Unassembled WGS sequence"/>
</dbReference>
<dbReference type="FunFam" id="3.30.230.10:FF:000002">
    <property type="entry name" value="30S ribosomal protein S5"/>
    <property type="match status" value="1"/>
</dbReference>
<dbReference type="PANTHER" id="PTHR48277">
    <property type="entry name" value="MITOCHONDRIAL RIBOSOMAL PROTEIN S5"/>
    <property type="match status" value="1"/>
</dbReference>
<evidence type="ECO:0000256" key="9">
    <source>
        <dbReference type="RuleBase" id="RU003823"/>
    </source>
</evidence>
<evidence type="ECO:0000256" key="10">
    <source>
        <dbReference type="SAM" id="MobiDB-lite"/>
    </source>
</evidence>
<dbReference type="PANTHER" id="PTHR48277:SF1">
    <property type="entry name" value="MITOCHONDRIAL RIBOSOMAL PROTEIN S5"/>
    <property type="match status" value="1"/>
</dbReference>
<comment type="similarity">
    <text evidence="1 8 9">Belongs to the universal ribosomal protein uS5 family.</text>
</comment>
<dbReference type="InterPro" id="IPR018192">
    <property type="entry name" value="Ribosomal_uS5_N_CS"/>
</dbReference>
<comment type="subunit">
    <text evidence="7 8">Part of the 30S ribosomal subunit. Contacts proteins S4 and S8.</text>
</comment>
<dbReference type="GO" id="GO:0019843">
    <property type="term" value="F:rRNA binding"/>
    <property type="evidence" value="ECO:0007669"/>
    <property type="project" value="UniProtKB-UniRule"/>
</dbReference>
<sequence>MDRRDDRASDLQEKIVSLNRVAKVVKGGRRFSFSALVVVGDGAGRVGAGLGKAGEVPDAIRKGVDDAKKHMIAVPMVGTTIPHEVHYKLGAAKVLLKPAVPGTGVISGSSMRAVVEAAGIHDILTKSLGTDNPINVVRATIAALASMRTLKEVAALRGRTPEQMVGRKRAAEMLGEPAPSPHPVSA</sequence>
<dbReference type="SUPFAM" id="SSF54211">
    <property type="entry name" value="Ribosomal protein S5 domain 2-like"/>
    <property type="match status" value="1"/>
</dbReference>
<dbReference type="Gene3D" id="3.30.230.10">
    <property type="match status" value="1"/>
</dbReference>
<evidence type="ECO:0000256" key="7">
    <source>
        <dbReference type="ARBA" id="ARBA00062000"/>
    </source>
</evidence>
<dbReference type="InterPro" id="IPR005712">
    <property type="entry name" value="Ribosomal_uS5_bac-type"/>
</dbReference>
<proteinExistence type="inferred from homology"/>
<keyword evidence="2 8" id="KW-0699">rRNA-binding</keyword>
<dbReference type="GO" id="GO:0042254">
    <property type="term" value="P:ribosome biogenesis"/>
    <property type="evidence" value="ECO:0007669"/>
    <property type="project" value="UniProtKB-ARBA"/>
</dbReference>
<dbReference type="GO" id="GO:0015935">
    <property type="term" value="C:small ribosomal subunit"/>
    <property type="evidence" value="ECO:0007669"/>
    <property type="project" value="InterPro"/>
</dbReference>
<keyword evidence="4 8" id="KW-0689">Ribosomal protein</keyword>
<feature type="domain" description="S5 DRBM" evidence="11">
    <location>
        <begin position="11"/>
        <end position="74"/>
    </location>
</feature>
<dbReference type="FunFam" id="3.30.160.20:FF:000001">
    <property type="entry name" value="30S ribosomal protein S5"/>
    <property type="match status" value="1"/>
</dbReference>
<evidence type="ECO:0000256" key="2">
    <source>
        <dbReference type="ARBA" id="ARBA00022730"/>
    </source>
</evidence>
<evidence type="ECO:0000256" key="1">
    <source>
        <dbReference type="ARBA" id="ARBA00008945"/>
    </source>
</evidence>
<dbReference type="GO" id="GO:0005737">
    <property type="term" value="C:cytoplasm"/>
    <property type="evidence" value="ECO:0007669"/>
    <property type="project" value="UniProtKB-ARBA"/>
</dbReference>
<dbReference type="Pfam" id="PF03719">
    <property type="entry name" value="Ribosomal_S5_C"/>
    <property type="match status" value="1"/>
</dbReference>
<keyword evidence="3 8" id="KW-0694">RNA-binding</keyword>
<evidence type="ECO:0000256" key="4">
    <source>
        <dbReference type="ARBA" id="ARBA00022980"/>
    </source>
</evidence>
<evidence type="ECO:0000259" key="11">
    <source>
        <dbReference type="PROSITE" id="PS50881"/>
    </source>
</evidence>
<dbReference type="SUPFAM" id="SSF54768">
    <property type="entry name" value="dsRNA-binding domain-like"/>
    <property type="match status" value="1"/>
</dbReference>
<dbReference type="HAMAP" id="MF_01307_B">
    <property type="entry name" value="Ribosomal_uS5_B"/>
    <property type="match status" value="1"/>
</dbReference>
<dbReference type="NCBIfam" id="TIGR01021">
    <property type="entry name" value="rpsE_bact"/>
    <property type="match status" value="1"/>
</dbReference>
<comment type="function">
    <text evidence="8">With S4 and S12 plays an important role in translational accuracy.</text>
</comment>
<feature type="region of interest" description="Disordered" evidence="10">
    <location>
        <begin position="162"/>
        <end position="186"/>
    </location>
</feature>
<dbReference type="Pfam" id="PF00333">
    <property type="entry name" value="Ribosomal_S5"/>
    <property type="match status" value="1"/>
</dbReference>
<name>A0A934KQI6_9BACT</name>
<organism evidence="12 13">
    <name type="scientific">Candidatus Amunia macphersoniae</name>
    <dbReference type="NCBI Taxonomy" id="3127014"/>
    <lineage>
        <taxon>Bacteria</taxon>
        <taxon>Bacillati</taxon>
        <taxon>Candidatus Dormiibacterota</taxon>
        <taxon>Candidatus Dormibacteria</taxon>
        <taxon>Candidatus Aeolococcales</taxon>
        <taxon>Candidatus Aeolococcaceae</taxon>
        <taxon>Candidatus Amunia</taxon>
    </lineage>
</organism>
<dbReference type="InterPro" id="IPR020568">
    <property type="entry name" value="Ribosomal_Su5_D2-typ_SF"/>
</dbReference>
<keyword evidence="5 8" id="KW-0687">Ribonucleoprotein</keyword>
<protein>
    <recommendedName>
        <fullName evidence="6 8">Small ribosomal subunit protein uS5</fullName>
    </recommendedName>
</protein>
<comment type="caution">
    <text evidence="12">The sequence shown here is derived from an EMBL/GenBank/DDBJ whole genome shotgun (WGS) entry which is preliminary data.</text>
</comment>
<evidence type="ECO:0000256" key="6">
    <source>
        <dbReference type="ARBA" id="ARBA00035255"/>
    </source>
</evidence>
<dbReference type="GO" id="GO:0003735">
    <property type="term" value="F:structural constituent of ribosome"/>
    <property type="evidence" value="ECO:0007669"/>
    <property type="project" value="UniProtKB-UniRule"/>
</dbReference>
<dbReference type="InterPro" id="IPR005324">
    <property type="entry name" value="Ribosomal_uS5_C"/>
</dbReference>
<comment type="function">
    <text evidence="8">Located at the back of the 30S subunit body where it stabilizes the conformation of the head with respect to the body.</text>
</comment>
<dbReference type="InterPro" id="IPR000851">
    <property type="entry name" value="Ribosomal_uS5"/>
</dbReference>
<gene>
    <name evidence="8 12" type="primary">rpsE</name>
    <name evidence="12" type="ORF">JF887_11265</name>
</gene>
<accession>A0A934KQI6</accession>
<evidence type="ECO:0000313" key="12">
    <source>
        <dbReference type="EMBL" id="MBJ7609990.1"/>
    </source>
</evidence>
<comment type="domain">
    <text evidence="8">The N-terminal domain interacts with the head of the 30S subunit; the C-terminal domain interacts with the body and contacts protein S4. The interaction surface between S4 and S5 is involved in control of translational fidelity.</text>
</comment>
<dbReference type="PROSITE" id="PS00585">
    <property type="entry name" value="RIBOSOMAL_S5"/>
    <property type="match status" value="1"/>
</dbReference>
<evidence type="ECO:0000256" key="8">
    <source>
        <dbReference type="HAMAP-Rule" id="MF_01307"/>
    </source>
</evidence>
<dbReference type="InterPro" id="IPR014721">
    <property type="entry name" value="Ribsml_uS5_D2-typ_fold_subgr"/>
</dbReference>